<feature type="domain" description="Nephrocystin 3-like N-terminal" evidence="3">
    <location>
        <begin position="447"/>
        <end position="631"/>
    </location>
</feature>
<dbReference type="AlphaFoldDB" id="A0AAV9G045"/>
<comment type="caution">
    <text evidence="4">The sequence shown here is derived from an EMBL/GenBank/DDBJ whole genome shotgun (WGS) entry which is preliminary data.</text>
</comment>
<evidence type="ECO:0000313" key="5">
    <source>
        <dbReference type="Proteomes" id="UP001321760"/>
    </source>
</evidence>
<evidence type="ECO:0000256" key="1">
    <source>
        <dbReference type="ARBA" id="ARBA00022737"/>
    </source>
</evidence>
<evidence type="ECO:0000259" key="3">
    <source>
        <dbReference type="Pfam" id="PF24883"/>
    </source>
</evidence>
<dbReference type="Gene3D" id="3.40.50.300">
    <property type="entry name" value="P-loop containing nucleotide triphosphate hydrolases"/>
    <property type="match status" value="1"/>
</dbReference>
<reference evidence="4" key="2">
    <citation type="submission" date="2023-05" db="EMBL/GenBank/DDBJ databases">
        <authorList>
            <consortium name="Lawrence Berkeley National Laboratory"/>
            <person name="Steindorff A."/>
            <person name="Hensen N."/>
            <person name="Bonometti L."/>
            <person name="Westerberg I."/>
            <person name="Brannstrom I.O."/>
            <person name="Guillou S."/>
            <person name="Cros-Aarteil S."/>
            <person name="Calhoun S."/>
            <person name="Haridas S."/>
            <person name="Kuo A."/>
            <person name="Mondo S."/>
            <person name="Pangilinan J."/>
            <person name="Riley R."/>
            <person name="Labutti K."/>
            <person name="Andreopoulos B."/>
            <person name="Lipzen A."/>
            <person name="Chen C."/>
            <person name="Yanf M."/>
            <person name="Daum C."/>
            <person name="Ng V."/>
            <person name="Clum A."/>
            <person name="Ohm R."/>
            <person name="Martin F."/>
            <person name="Silar P."/>
            <person name="Natvig D."/>
            <person name="Lalanne C."/>
            <person name="Gautier V."/>
            <person name="Ament-Velasquez S.L."/>
            <person name="Kruys A."/>
            <person name="Hutchinson M.I."/>
            <person name="Powell A.J."/>
            <person name="Barry K."/>
            <person name="Miller A.N."/>
            <person name="Grigoriev I.V."/>
            <person name="Debuchy R."/>
            <person name="Gladieux P."/>
            <person name="Thoren M.H."/>
            <person name="Johannesson H."/>
        </authorList>
    </citation>
    <scope>NUCLEOTIDE SEQUENCE</scope>
    <source>
        <strain evidence="4">PSN243</strain>
    </source>
</reference>
<dbReference type="SUPFAM" id="SSF52540">
    <property type="entry name" value="P-loop containing nucleoside triphosphate hydrolases"/>
    <property type="match status" value="1"/>
</dbReference>
<dbReference type="Pfam" id="PF24883">
    <property type="entry name" value="NPHP3_N"/>
    <property type="match status" value="1"/>
</dbReference>
<feature type="region of interest" description="Disordered" evidence="2">
    <location>
        <begin position="1187"/>
        <end position="1211"/>
    </location>
</feature>
<reference evidence="4" key="1">
    <citation type="journal article" date="2023" name="Mol. Phylogenet. Evol.">
        <title>Genome-scale phylogeny and comparative genomics of the fungal order Sordariales.</title>
        <authorList>
            <person name="Hensen N."/>
            <person name="Bonometti L."/>
            <person name="Westerberg I."/>
            <person name="Brannstrom I.O."/>
            <person name="Guillou S."/>
            <person name="Cros-Aarteil S."/>
            <person name="Calhoun S."/>
            <person name="Haridas S."/>
            <person name="Kuo A."/>
            <person name="Mondo S."/>
            <person name="Pangilinan J."/>
            <person name="Riley R."/>
            <person name="LaButti K."/>
            <person name="Andreopoulos B."/>
            <person name="Lipzen A."/>
            <person name="Chen C."/>
            <person name="Yan M."/>
            <person name="Daum C."/>
            <person name="Ng V."/>
            <person name="Clum A."/>
            <person name="Steindorff A."/>
            <person name="Ohm R.A."/>
            <person name="Martin F."/>
            <person name="Silar P."/>
            <person name="Natvig D.O."/>
            <person name="Lalanne C."/>
            <person name="Gautier V."/>
            <person name="Ament-Velasquez S.L."/>
            <person name="Kruys A."/>
            <person name="Hutchinson M.I."/>
            <person name="Powell A.J."/>
            <person name="Barry K."/>
            <person name="Miller A.N."/>
            <person name="Grigoriev I.V."/>
            <person name="Debuchy R."/>
            <person name="Gladieux P."/>
            <person name="Hiltunen Thoren M."/>
            <person name="Johannesson H."/>
        </authorList>
    </citation>
    <scope>NUCLEOTIDE SEQUENCE</scope>
    <source>
        <strain evidence="4">PSN243</strain>
    </source>
</reference>
<dbReference type="InterPro" id="IPR027417">
    <property type="entry name" value="P-loop_NTPase"/>
</dbReference>
<dbReference type="Gene3D" id="1.25.40.20">
    <property type="entry name" value="Ankyrin repeat-containing domain"/>
    <property type="match status" value="1"/>
</dbReference>
<keyword evidence="1" id="KW-0677">Repeat</keyword>
<dbReference type="InterPro" id="IPR056884">
    <property type="entry name" value="NPHP3-like_N"/>
</dbReference>
<sequence>MAGERHGGTHDWGRMVFRLSRIPHGATTNDAVAALVAKALHLSQTDSVKVYSLATTLNPWETPPSRVATVMFLHTPELLAKSKDGQNEWTLEFEPGHDNLVLDTHFWGLTPLNDVAPDKHIADCIAISGLASHAFGSWQPHGDDKTFMWIRDDALKYVPGMRAILYGYESKLVNTDSFQRIGDLSVSFISQIRANGGTLSDAKPLVFLAHSLGGIVLKDAFCRLANSQADSLERRIFSRCKGALMFGVPNFGMEQNHLLSVARGNSTEALVRDLSRESGVYGYLKRLELSFSGIAEVGDMTIYWAFETSTSPTFNPETGDMTGPHSILVDPDSATGHRVKDLPAFVHPIARTHSDMVKLTRSDPNTGPIIELLRRVCGLDIIQDDGHLSSTQFDTVAWSHTEMSTNWHRKDGSGEKRLLRVLEEFMTALDSSDLDIRQSLIVDRFENTCEWVYENEAFITWLGQESGVFWIYGKPGSGKSTLMKLVHADKRTRQHSHKFGTSSCQISAEFFFNFRGTFLQKTLEGLVRSVLRQIMSRLSKFNSRGAKALLSILLQSPSFRHPSRRPWSMTRLEESLRAILEQDQIDLQITFFFDALDEFDGPPEYISRFITYLVSQPAGSHTQTKVCFSSRPWSAFVAAFGGGPKLSVEDFTREDIRHFCTTNLMNALQPSHHHVVSELANNIVVRASGVFLWASLIGKELAAAFTQGQTPSMAELLRLLDSVPTELSDYYHFIVQRIPKNLRWKTYALLEAVVRAQSHGDLRIDYLWRTVLVSDSPDYLAAQATLRALDSRGYEYVAKEPSRSLLLWGGGLVSLTSVSAELMHQTVHEFVTRLDFKDQVLGLLSKVTHENGHSFHFKSLLTFRLNDIRPGINMLSSWSQLDDNGLRPSMSHGIEAEETTGRSCRHFLDSLPSQTITSLTTRLITYLQHWGCYLSAPYERDFKLQLIHSHAGLAAFFGLRLYLQDHIRLDPGYLARVSEADDLLRLLVVAIGFGDAATHERLVSTARFLLENGCGGPGMQNLFQYVLRPEFRFGRVEWKFEHQSCLQAFEQLAILFLEHDPTLASLRIRVGRASWVMPIHVATPSITSWFLDHGADPNQQDALGKTPLDHMRFRSPGGLMPHGTDAYTSLSQCASLLLRHGAKRGRTSRQQWKTFVERIEGEGLDASALQVMPENIYMERKAATAAGNLPDAQSTPATALPEEQAAQPKSALSRLIPSLFGAWSRP</sequence>
<dbReference type="EMBL" id="MU866047">
    <property type="protein sequence ID" value="KAK4441915.1"/>
    <property type="molecule type" value="Genomic_DNA"/>
</dbReference>
<keyword evidence="5" id="KW-1185">Reference proteome</keyword>
<protein>
    <recommendedName>
        <fullName evidence="3">Nephrocystin 3-like N-terminal domain-containing protein</fullName>
    </recommendedName>
</protein>
<dbReference type="PANTHER" id="PTHR10039">
    <property type="entry name" value="AMELOGENIN"/>
    <property type="match status" value="1"/>
</dbReference>
<gene>
    <name evidence="4" type="ORF">QBC34DRAFT_339555</name>
</gene>
<dbReference type="PANTHER" id="PTHR10039:SF5">
    <property type="entry name" value="NACHT DOMAIN-CONTAINING PROTEIN"/>
    <property type="match status" value="1"/>
</dbReference>
<proteinExistence type="predicted"/>
<evidence type="ECO:0000256" key="2">
    <source>
        <dbReference type="SAM" id="MobiDB-lite"/>
    </source>
</evidence>
<name>A0AAV9G045_9PEZI</name>
<evidence type="ECO:0000313" key="4">
    <source>
        <dbReference type="EMBL" id="KAK4441915.1"/>
    </source>
</evidence>
<dbReference type="InterPro" id="IPR036770">
    <property type="entry name" value="Ankyrin_rpt-contain_sf"/>
</dbReference>
<dbReference type="Proteomes" id="UP001321760">
    <property type="component" value="Unassembled WGS sequence"/>
</dbReference>
<organism evidence="4 5">
    <name type="scientific">Podospora aff. communis PSN243</name>
    <dbReference type="NCBI Taxonomy" id="3040156"/>
    <lineage>
        <taxon>Eukaryota</taxon>
        <taxon>Fungi</taxon>
        <taxon>Dikarya</taxon>
        <taxon>Ascomycota</taxon>
        <taxon>Pezizomycotina</taxon>
        <taxon>Sordariomycetes</taxon>
        <taxon>Sordariomycetidae</taxon>
        <taxon>Sordariales</taxon>
        <taxon>Podosporaceae</taxon>
        <taxon>Podospora</taxon>
    </lineage>
</organism>
<accession>A0AAV9G045</accession>